<reference evidence="1 2" key="1">
    <citation type="submission" date="2017-06" db="EMBL/GenBank/DDBJ databases">
        <title>Novel microbial phyla capable of carbon fixation and sulfur reduction in deep-sea sediments.</title>
        <authorList>
            <person name="Huang J."/>
            <person name="Baker B."/>
            <person name="Wang Y."/>
        </authorList>
    </citation>
    <scope>NUCLEOTIDE SEQUENCE [LARGE SCALE GENOMIC DNA]</scope>
    <source>
        <strain evidence="1">B3_LCP</strain>
    </source>
</reference>
<sequence length="148" mass="17125">MLGFGTRRVRKSLNGEIVRAARFGYYIGILLLDVAETTPRGVHKHLPGITVNVHHFRSMLRQYDVIYKTKLRRYFVMLPNLHESDSAHTVKDRIQFTSRMQEWGPINIGIAIFPTDGKSSRELLRAAERDLETTLKETKEQDVAWETV</sequence>
<evidence type="ECO:0000313" key="1">
    <source>
        <dbReference type="EMBL" id="TKJ38555.1"/>
    </source>
</evidence>
<evidence type="ECO:0008006" key="3">
    <source>
        <dbReference type="Google" id="ProtNLM"/>
    </source>
</evidence>
<comment type="caution">
    <text evidence="1">The sequence shown here is derived from an EMBL/GenBank/DDBJ whole genome shotgun (WGS) entry which is preliminary data.</text>
</comment>
<dbReference type="Proteomes" id="UP000319619">
    <property type="component" value="Unassembled WGS sequence"/>
</dbReference>
<proteinExistence type="predicted"/>
<protein>
    <recommendedName>
        <fullName evidence="3">GGDEF domain-containing protein</fullName>
    </recommendedName>
</protein>
<dbReference type="SUPFAM" id="SSF55073">
    <property type="entry name" value="Nucleotide cyclase"/>
    <property type="match status" value="1"/>
</dbReference>
<dbReference type="InterPro" id="IPR043128">
    <property type="entry name" value="Rev_trsase/Diguanyl_cyclase"/>
</dbReference>
<gene>
    <name evidence="1" type="ORF">CEE37_12380</name>
</gene>
<evidence type="ECO:0000313" key="2">
    <source>
        <dbReference type="Proteomes" id="UP000319619"/>
    </source>
</evidence>
<dbReference type="InterPro" id="IPR029787">
    <property type="entry name" value="Nucleotide_cyclase"/>
</dbReference>
<organism evidence="1 2">
    <name type="scientific">candidate division LCP-89 bacterium B3_LCP</name>
    <dbReference type="NCBI Taxonomy" id="2012998"/>
    <lineage>
        <taxon>Bacteria</taxon>
        <taxon>Pseudomonadati</taxon>
        <taxon>Bacteria division LCP-89</taxon>
    </lineage>
</organism>
<dbReference type="AlphaFoldDB" id="A0A532UUD3"/>
<accession>A0A532UUD3</accession>
<dbReference type="EMBL" id="NJBN01000009">
    <property type="protein sequence ID" value="TKJ38555.1"/>
    <property type="molecule type" value="Genomic_DNA"/>
</dbReference>
<dbReference type="Gene3D" id="3.30.70.270">
    <property type="match status" value="1"/>
</dbReference>
<name>A0A532UUD3_UNCL8</name>